<evidence type="ECO:0000313" key="3">
    <source>
        <dbReference type="Proteomes" id="UP000314983"/>
    </source>
</evidence>
<reference evidence="2" key="4">
    <citation type="submission" date="2025-08" db="UniProtKB">
        <authorList>
            <consortium name="Ensembl"/>
        </authorList>
    </citation>
    <scope>IDENTIFICATION</scope>
</reference>
<keyword evidence="3" id="KW-1185">Reference proteome</keyword>
<protein>
    <submittedName>
        <fullName evidence="2">Uncharacterized protein</fullName>
    </submittedName>
</protein>
<sequence>WRNMHTRWLQCAGASSEPSPQSGSPSHVHSFGTHSPPPPQWNSCGPHVMAMPAAHFSSSLPSPQSSSPSHTKVGATHKPLRHWNSLGGHALPLIRGFDQEHLQWPNVSEITFCPPNSRILKLPRWSQNL</sequence>
<reference evidence="2" key="5">
    <citation type="submission" date="2025-09" db="UniProtKB">
        <authorList>
            <consortium name="Ensembl"/>
        </authorList>
    </citation>
    <scope>IDENTIFICATION</scope>
</reference>
<feature type="compositionally biased region" description="Low complexity" evidence="1">
    <location>
        <begin position="57"/>
        <end position="69"/>
    </location>
</feature>
<dbReference type="Proteomes" id="UP000314983">
    <property type="component" value="Chromosome 3"/>
</dbReference>
<organism evidence="2 3">
    <name type="scientific">Electrophorus electricus</name>
    <name type="common">Electric eel</name>
    <name type="synonym">Gymnotus electricus</name>
    <dbReference type="NCBI Taxonomy" id="8005"/>
    <lineage>
        <taxon>Eukaryota</taxon>
        <taxon>Metazoa</taxon>
        <taxon>Chordata</taxon>
        <taxon>Craniata</taxon>
        <taxon>Vertebrata</taxon>
        <taxon>Euteleostomi</taxon>
        <taxon>Actinopterygii</taxon>
        <taxon>Neopterygii</taxon>
        <taxon>Teleostei</taxon>
        <taxon>Ostariophysi</taxon>
        <taxon>Gymnotiformes</taxon>
        <taxon>Gymnotoidei</taxon>
        <taxon>Gymnotidae</taxon>
        <taxon>Electrophorus</taxon>
    </lineage>
</organism>
<accession>A0A4W4ESN4</accession>
<evidence type="ECO:0000313" key="2">
    <source>
        <dbReference type="Ensembl" id="ENSEEEP00000015261.2"/>
    </source>
</evidence>
<reference evidence="2" key="3">
    <citation type="submission" date="2020-05" db="EMBL/GenBank/DDBJ databases">
        <title>Electrophorus electricus (electric eel) genome, fEleEle1, primary haplotype.</title>
        <authorList>
            <person name="Myers G."/>
            <person name="Meyer A."/>
            <person name="Fedrigo O."/>
            <person name="Formenti G."/>
            <person name="Rhie A."/>
            <person name="Tracey A."/>
            <person name="Sims Y."/>
            <person name="Jarvis E.D."/>
        </authorList>
    </citation>
    <scope>NUCLEOTIDE SEQUENCE [LARGE SCALE GENOMIC DNA]</scope>
</reference>
<evidence type="ECO:0000256" key="1">
    <source>
        <dbReference type="SAM" id="MobiDB-lite"/>
    </source>
</evidence>
<dbReference type="Ensembl" id="ENSEEET00000015440.2">
    <property type="protein sequence ID" value="ENSEEEP00000015261.2"/>
    <property type="gene ID" value="ENSEEEG00000007591.2"/>
</dbReference>
<feature type="compositionally biased region" description="Low complexity" evidence="1">
    <location>
        <begin position="15"/>
        <end position="26"/>
    </location>
</feature>
<reference evidence="3" key="2">
    <citation type="journal article" date="2017" name="Sci. Adv.">
        <title>A tail of two voltages: Proteomic comparison of the three electric organs of the electric eel.</title>
        <authorList>
            <person name="Traeger L.L."/>
            <person name="Sabat G."/>
            <person name="Barrett-Wilt G.A."/>
            <person name="Wells G.B."/>
            <person name="Sussman M.R."/>
        </authorList>
    </citation>
    <scope>NUCLEOTIDE SEQUENCE [LARGE SCALE GENOMIC DNA]</scope>
</reference>
<feature type="region of interest" description="Disordered" evidence="1">
    <location>
        <begin position="1"/>
        <end position="81"/>
    </location>
</feature>
<reference evidence="3" key="1">
    <citation type="journal article" date="2014" name="Science">
        <title>Nonhuman genetics. Genomic basis for the convergent evolution of electric organs.</title>
        <authorList>
            <person name="Gallant J.R."/>
            <person name="Traeger L.L."/>
            <person name="Volkening J.D."/>
            <person name="Moffett H."/>
            <person name="Chen P.H."/>
            <person name="Novina C.D."/>
            <person name="Phillips G.N.Jr."/>
            <person name="Anand R."/>
            <person name="Wells G.B."/>
            <person name="Pinch M."/>
            <person name="Guth R."/>
            <person name="Unguez G.A."/>
            <person name="Albert J.S."/>
            <person name="Zakon H.H."/>
            <person name="Samanta M.P."/>
            <person name="Sussman M.R."/>
        </authorList>
    </citation>
    <scope>NUCLEOTIDE SEQUENCE [LARGE SCALE GENOMIC DNA]</scope>
</reference>
<name>A0A4W4ESN4_ELEEL</name>
<dbReference type="AlphaFoldDB" id="A0A4W4ESN4"/>
<proteinExistence type="predicted"/>